<dbReference type="Gene3D" id="1.10.10.1450">
    <property type="match status" value="1"/>
</dbReference>
<feature type="compositionally biased region" description="Acidic residues" evidence="1">
    <location>
        <begin position="1"/>
        <end position="17"/>
    </location>
</feature>
<dbReference type="EMBL" id="CP092884">
    <property type="protein sequence ID" value="UYV82978.1"/>
    <property type="molecule type" value="Genomic_DNA"/>
</dbReference>
<feature type="region of interest" description="Disordered" evidence="1">
    <location>
        <begin position="1"/>
        <end position="20"/>
    </location>
</feature>
<evidence type="ECO:0000313" key="4">
    <source>
        <dbReference type="Proteomes" id="UP001235939"/>
    </source>
</evidence>
<organism evidence="3 4">
    <name type="scientific">Cordylochernes scorpioides</name>
    <dbReference type="NCBI Taxonomy" id="51811"/>
    <lineage>
        <taxon>Eukaryota</taxon>
        <taxon>Metazoa</taxon>
        <taxon>Ecdysozoa</taxon>
        <taxon>Arthropoda</taxon>
        <taxon>Chelicerata</taxon>
        <taxon>Arachnida</taxon>
        <taxon>Pseudoscorpiones</taxon>
        <taxon>Cheliferoidea</taxon>
        <taxon>Chernetidae</taxon>
        <taxon>Cordylochernes</taxon>
    </lineage>
</organism>
<name>A0ABY6LT08_9ARAC</name>
<keyword evidence="4" id="KW-1185">Reference proteome</keyword>
<sequence>MDLQDDDGIPSFEEFDDGSPLMSTFMPGKSDLCAGSFAFYLRTQEKRNRSSSNVLYSTYGNNDPSLKTCKEWFKRFKYEYFDVNEKEHGKSPKRFQE</sequence>
<feature type="domain" description="Mos1 transposase HTH" evidence="2">
    <location>
        <begin position="55"/>
        <end position="77"/>
    </location>
</feature>
<dbReference type="Pfam" id="PF17906">
    <property type="entry name" value="HTH_48"/>
    <property type="match status" value="1"/>
</dbReference>
<proteinExistence type="predicted"/>
<evidence type="ECO:0000313" key="3">
    <source>
        <dbReference type="EMBL" id="UYV82978.1"/>
    </source>
</evidence>
<dbReference type="InterPro" id="IPR041426">
    <property type="entry name" value="Mos1_HTH"/>
</dbReference>
<protein>
    <submittedName>
        <fullName evidence="3">SETMAR</fullName>
    </submittedName>
</protein>
<gene>
    <name evidence="3" type="ORF">LAZ67_22001619</name>
</gene>
<reference evidence="3 4" key="1">
    <citation type="submission" date="2022-03" db="EMBL/GenBank/DDBJ databases">
        <title>A chromosomal length assembly of Cordylochernes scorpioides.</title>
        <authorList>
            <person name="Zeh D."/>
            <person name="Zeh J."/>
        </authorList>
    </citation>
    <scope>NUCLEOTIDE SEQUENCE [LARGE SCALE GENOMIC DNA]</scope>
    <source>
        <strain evidence="3">IN4F17</strain>
        <tissue evidence="3">Whole Body</tissue>
    </source>
</reference>
<evidence type="ECO:0000259" key="2">
    <source>
        <dbReference type="Pfam" id="PF17906"/>
    </source>
</evidence>
<evidence type="ECO:0000256" key="1">
    <source>
        <dbReference type="SAM" id="MobiDB-lite"/>
    </source>
</evidence>
<accession>A0ABY6LT08</accession>
<dbReference type="Proteomes" id="UP001235939">
    <property type="component" value="Chromosome 22"/>
</dbReference>